<comment type="caution">
    <text evidence="1">The sequence shown here is derived from an EMBL/GenBank/DDBJ whole genome shotgun (WGS) entry which is preliminary data.</text>
</comment>
<name>A0A7G2IVK4_CITFR</name>
<organism evidence="1 2">
    <name type="scientific">Citrobacter freundii</name>
    <dbReference type="NCBI Taxonomy" id="546"/>
    <lineage>
        <taxon>Bacteria</taxon>
        <taxon>Pseudomonadati</taxon>
        <taxon>Pseudomonadota</taxon>
        <taxon>Gammaproteobacteria</taxon>
        <taxon>Enterobacterales</taxon>
        <taxon>Enterobacteriaceae</taxon>
        <taxon>Citrobacter</taxon>
        <taxon>Citrobacter freundii complex</taxon>
    </lineage>
</organism>
<dbReference type="EMBL" id="CBWP010000082">
    <property type="protein sequence ID" value="CDL41196.1"/>
    <property type="molecule type" value="Genomic_DNA"/>
</dbReference>
<accession>A0A7G2IVK4</accession>
<reference evidence="1 2" key="1">
    <citation type="submission" date="2013-10" db="EMBL/GenBank/DDBJ databases">
        <title>Antibiotic resistance diversity of beta-lactamase producers in the General Hospital Vienna.</title>
        <authorList>
            <person name="Barisic I."/>
            <person name="Mitteregger D."/>
            <person name="Hirschl A.M."/>
            <person name="Noehammer C."/>
            <person name="Wiesinger-Mayr H."/>
        </authorList>
    </citation>
    <scope>NUCLEOTIDE SEQUENCE [LARGE SCALE GENOMIC DNA]</scope>
    <source>
        <strain evidence="1 2">ISC11</strain>
    </source>
</reference>
<sequence length="52" mass="5788">MSVVYQQRAARRRWLTLWPLAVFFVAGDRRGAVVVAGLASGNDAQCRLAARR</sequence>
<protein>
    <submittedName>
        <fullName evidence="1">Membrane protein</fullName>
    </submittedName>
</protein>
<evidence type="ECO:0000313" key="2">
    <source>
        <dbReference type="Proteomes" id="UP000019194"/>
    </source>
</evidence>
<proteinExistence type="predicted"/>
<dbReference type="AlphaFoldDB" id="A0A7G2IVK4"/>
<evidence type="ECO:0000313" key="1">
    <source>
        <dbReference type="EMBL" id="CDL41196.1"/>
    </source>
</evidence>
<dbReference type="Proteomes" id="UP000019194">
    <property type="component" value="Unassembled WGS sequence"/>
</dbReference>